<dbReference type="Proteomes" id="UP000321306">
    <property type="component" value="Unassembled WGS sequence"/>
</dbReference>
<evidence type="ECO:0000313" key="2">
    <source>
        <dbReference type="EMBL" id="GEM49595.1"/>
    </source>
</evidence>
<dbReference type="EMBL" id="BJXB01000038">
    <property type="protein sequence ID" value="GEM49595.1"/>
    <property type="molecule type" value="Genomic_DNA"/>
</dbReference>
<name>A0A511N9U2_DEIC1</name>
<proteinExistence type="predicted"/>
<protein>
    <submittedName>
        <fullName evidence="2">Uncharacterized protein</fullName>
    </submittedName>
</protein>
<dbReference type="RefSeq" id="WP_186816270.1">
    <property type="nucleotide sequence ID" value="NZ_BJXB01000038.1"/>
</dbReference>
<feature type="compositionally biased region" description="Polar residues" evidence="1">
    <location>
        <begin position="34"/>
        <end position="46"/>
    </location>
</feature>
<sequence>MEHNHQDNPPGTVEHETIESPTSSASYQKPLLKNQGQWQNVTTQVGSFPFEP</sequence>
<organism evidence="2 3">
    <name type="scientific">Deinococcus cellulosilyticus (strain DSM 18568 / NBRC 106333 / KACC 11606 / 5516J-15)</name>
    <dbReference type="NCBI Taxonomy" id="1223518"/>
    <lineage>
        <taxon>Bacteria</taxon>
        <taxon>Thermotogati</taxon>
        <taxon>Deinococcota</taxon>
        <taxon>Deinococci</taxon>
        <taxon>Deinococcales</taxon>
        <taxon>Deinococcaceae</taxon>
        <taxon>Deinococcus</taxon>
    </lineage>
</organism>
<evidence type="ECO:0000256" key="1">
    <source>
        <dbReference type="SAM" id="MobiDB-lite"/>
    </source>
</evidence>
<comment type="caution">
    <text evidence="2">The sequence shown here is derived from an EMBL/GenBank/DDBJ whole genome shotgun (WGS) entry which is preliminary data.</text>
</comment>
<accession>A0A511N9U2</accession>
<keyword evidence="3" id="KW-1185">Reference proteome</keyword>
<dbReference type="AlphaFoldDB" id="A0A511N9U2"/>
<evidence type="ECO:0000313" key="3">
    <source>
        <dbReference type="Proteomes" id="UP000321306"/>
    </source>
</evidence>
<reference evidence="2 3" key="1">
    <citation type="submission" date="2019-07" db="EMBL/GenBank/DDBJ databases">
        <title>Whole genome shotgun sequence of Deinococcus cellulosilyticus NBRC 106333.</title>
        <authorList>
            <person name="Hosoyama A."/>
            <person name="Uohara A."/>
            <person name="Ohji S."/>
            <person name="Ichikawa N."/>
        </authorList>
    </citation>
    <scope>NUCLEOTIDE SEQUENCE [LARGE SCALE GENOMIC DNA]</scope>
    <source>
        <strain evidence="2 3">NBRC 106333</strain>
    </source>
</reference>
<gene>
    <name evidence="2" type="ORF">DC3_52300</name>
</gene>
<feature type="region of interest" description="Disordered" evidence="1">
    <location>
        <begin position="1"/>
        <end position="52"/>
    </location>
</feature>